<dbReference type="InterPro" id="IPR050204">
    <property type="entry name" value="AraC_XylS_family_regulators"/>
</dbReference>
<name>A0A512C7U7_9BACT</name>
<evidence type="ECO:0000256" key="3">
    <source>
        <dbReference type="ARBA" id="ARBA00023163"/>
    </source>
</evidence>
<dbReference type="PANTHER" id="PTHR46796">
    <property type="entry name" value="HTH-TYPE TRANSCRIPTIONAL ACTIVATOR RHAS-RELATED"/>
    <property type="match status" value="1"/>
</dbReference>
<dbReference type="RefSeq" id="WP_020891026.1">
    <property type="nucleotide sequence ID" value="NZ_BJYV01000002.1"/>
</dbReference>
<dbReference type="InterPro" id="IPR009057">
    <property type="entry name" value="Homeodomain-like_sf"/>
</dbReference>
<organism evidence="5 6">
    <name type="scientific">Cyclobacterium qasimii</name>
    <dbReference type="NCBI Taxonomy" id="1350429"/>
    <lineage>
        <taxon>Bacteria</taxon>
        <taxon>Pseudomonadati</taxon>
        <taxon>Bacteroidota</taxon>
        <taxon>Cytophagia</taxon>
        <taxon>Cytophagales</taxon>
        <taxon>Cyclobacteriaceae</taxon>
        <taxon>Cyclobacterium</taxon>
    </lineage>
</organism>
<dbReference type="InterPro" id="IPR018060">
    <property type="entry name" value="HTH_AraC"/>
</dbReference>
<dbReference type="EMBL" id="BJYV01000002">
    <property type="protein sequence ID" value="GEO20279.1"/>
    <property type="molecule type" value="Genomic_DNA"/>
</dbReference>
<feature type="domain" description="HTH araC/xylS-type" evidence="4">
    <location>
        <begin position="145"/>
        <end position="242"/>
    </location>
</feature>
<keyword evidence="3" id="KW-0804">Transcription</keyword>
<dbReference type="AlphaFoldDB" id="A0A512C7U7"/>
<dbReference type="Gene3D" id="1.10.10.60">
    <property type="entry name" value="Homeodomain-like"/>
    <property type="match status" value="1"/>
</dbReference>
<dbReference type="Pfam" id="PF12833">
    <property type="entry name" value="HTH_18"/>
    <property type="match status" value="1"/>
</dbReference>
<evidence type="ECO:0000256" key="2">
    <source>
        <dbReference type="ARBA" id="ARBA00023125"/>
    </source>
</evidence>
<evidence type="ECO:0000313" key="6">
    <source>
        <dbReference type="Proteomes" id="UP000321301"/>
    </source>
</evidence>
<gene>
    <name evidence="5" type="ORF">CQA01_08130</name>
</gene>
<reference evidence="5 6" key="1">
    <citation type="submission" date="2019-07" db="EMBL/GenBank/DDBJ databases">
        <title>Whole genome shotgun sequence of Cyclobacterium qasimii NBRC 106168.</title>
        <authorList>
            <person name="Hosoyama A."/>
            <person name="Uohara A."/>
            <person name="Ohji S."/>
            <person name="Ichikawa N."/>
        </authorList>
    </citation>
    <scope>NUCLEOTIDE SEQUENCE [LARGE SCALE GENOMIC DNA]</scope>
    <source>
        <strain evidence="5 6">NBRC 106168</strain>
    </source>
</reference>
<dbReference type="Proteomes" id="UP000321301">
    <property type="component" value="Unassembled WGS sequence"/>
</dbReference>
<comment type="caution">
    <text evidence="5">The sequence shown here is derived from an EMBL/GenBank/DDBJ whole genome shotgun (WGS) entry which is preliminary data.</text>
</comment>
<dbReference type="SMART" id="SM00342">
    <property type="entry name" value="HTH_ARAC"/>
    <property type="match status" value="1"/>
</dbReference>
<sequence length="251" mass="28725">MNQVILWKDMILFWGSNEKAISEHRHPTIQLVLATDNSFTSQNGKGEWIEKKGLLIAPNYSHKCNAKNIPILTLDIDPESILGEWIAKHLLNGKKSIDFTPKSIDFKAIAELLAQQKWEDLRTIVEGVFLFRNEYESALKDNRIETVIDFIVHNINEPLTSKNLSQVACLSESRLLHLFKEKMGLPIRNYILWIRIKMVIMEITKGNSLTKASFEAGFSDQAHMTRTFIKVIGLPPSTFSKNSKFVQVFIP</sequence>
<evidence type="ECO:0000313" key="5">
    <source>
        <dbReference type="EMBL" id="GEO20279.1"/>
    </source>
</evidence>
<proteinExistence type="predicted"/>
<keyword evidence="1" id="KW-0805">Transcription regulation</keyword>
<keyword evidence="2" id="KW-0238">DNA-binding</keyword>
<dbReference type="GO" id="GO:0043565">
    <property type="term" value="F:sequence-specific DNA binding"/>
    <property type="evidence" value="ECO:0007669"/>
    <property type="project" value="InterPro"/>
</dbReference>
<evidence type="ECO:0000259" key="4">
    <source>
        <dbReference type="PROSITE" id="PS01124"/>
    </source>
</evidence>
<keyword evidence="6" id="KW-1185">Reference proteome</keyword>
<evidence type="ECO:0000256" key="1">
    <source>
        <dbReference type="ARBA" id="ARBA00023015"/>
    </source>
</evidence>
<accession>A0A512C7U7</accession>
<dbReference type="PROSITE" id="PS01124">
    <property type="entry name" value="HTH_ARAC_FAMILY_2"/>
    <property type="match status" value="1"/>
</dbReference>
<protein>
    <submittedName>
        <fullName evidence="5">AraC family transcriptional regulator</fullName>
    </submittedName>
</protein>
<dbReference type="SUPFAM" id="SSF46689">
    <property type="entry name" value="Homeodomain-like"/>
    <property type="match status" value="2"/>
</dbReference>
<dbReference type="GO" id="GO:0003700">
    <property type="term" value="F:DNA-binding transcription factor activity"/>
    <property type="evidence" value="ECO:0007669"/>
    <property type="project" value="InterPro"/>
</dbReference>